<reference evidence="8" key="1">
    <citation type="submission" date="2014-09" db="EMBL/GenBank/DDBJ databases">
        <authorList>
            <person name="Sharma Rahul"/>
            <person name="Thines Marco"/>
        </authorList>
    </citation>
    <scope>NUCLEOTIDE SEQUENCE [LARGE SCALE GENOMIC DNA]</scope>
</reference>
<evidence type="ECO:0000256" key="3">
    <source>
        <dbReference type="PIRSR" id="PIRSR605959-2"/>
    </source>
</evidence>
<feature type="active site" description="Proton acceptor" evidence="2">
    <location>
        <position position="115"/>
    </location>
</feature>
<keyword evidence="4 5" id="KW-0106">Calcium</keyword>
<feature type="binding site" evidence="4">
    <location>
        <position position="184"/>
    </location>
    <ligand>
        <name>Ca(2+)</name>
        <dbReference type="ChEBI" id="CHEBI:29108"/>
    </ligand>
</feature>
<dbReference type="InterPro" id="IPR015377">
    <property type="entry name" value="Fumarylacetoacetase_N"/>
</dbReference>
<dbReference type="Pfam" id="PF09298">
    <property type="entry name" value="FAA_hydrolase_N"/>
    <property type="match status" value="1"/>
</dbReference>
<feature type="binding site" evidence="4">
    <location>
        <position position="186"/>
    </location>
    <ligand>
        <name>Ca(2+)</name>
        <dbReference type="ChEBI" id="CHEBI:29108"/>
    </ligand>
</feature>
<name>A0A0P1AEE1_PLAHL</name>
<dbReference type="GO" id="GO:0006559">
    <property type="term" value="P:L-phenylalanine catabolic process"/>
    <property type="evidence" value="ECO:0007669"/>
    <property type="project" value="UniProtKB-UniRule"/>
</dbReference>
<evidence type="ECO:0000256" key="2">
    <source>
        <dbReference type="PIRSR" id="PIRSR605959-1"/>
    </source>
</evidence>
<dbReference type="PANTHER" id="PTHR43069:SF2">
    <property type="entry name" value="FUMARYLACETOACETASE"/>
    <property type="match status" value="1"/>
</dbReference>
<dbReference type="GeneID" id="36404007"/>
<proteinExistence type="inferred from homology"/>
<dbReference type="InterPro" id="IPR005959">
    <property type="entry name" value="Fumarylacetoacetase"/>
</dbReference>
<dbReference type="EMBL" id="CCYD01000322">
    <property type="protein sequence ID" value="CEG38906.1"/>
    <property type="molecule type" value="Genomic_DNA"/>
</dbReference>
<evidence type="ECO:0000256" key="5">
    <source>
        <dbReference type="RuleBase" id="RU366008"/>
    </source>
</evidence>
<keyword evidence="5" id="KW-0378">Hydrolase</keyword>
<dbReference type="GO" id="GO:0006572">
    <property type="term" value="P:L-tyrosine catabolic process"/>
    <property type="evidence" value="ECO:0007669"/>
    <property type="project" value="UniProtKB-UniRule"/>
</dbReference>
<feature type="binding site" evidence="3">
    <location>
        <position position="124"/>
    </location>
    <ligand>
        <name>substrate</name>
    </ligand>
</feature>
<dbReference type="InterPro" id="IPR036462">
    <property type="entry name" value="Fumarylacetoacetase_N_sf"/>
</dbReference>
<dbReference type="GO" id="GO:1902000">
    <property type="term" value="P:homogentisate catabolic process"/>
    <property type="evidence" value="ECO:0007669"/>
    <property type="project" value="TreeGrafter"/>
</dbReference>
<dbReference type="PANTHER" id="PTHR43069">
    <property type="entry name" value="FUMARYLACETOACETASE"/>
    <property type="match status" value="1"/>
</dbReference>
<comment type="similarity">
    <text evidence="5">Belongs to the FAH family.</text>
</comment>
<feature type="domain" description="Fumarylacetoacetase N-terminal" evidence="6">
    <location>
        <begin position="10"/>
        <end position="100"/>
    </location>
</feature>
<comment type="catalytic activity">
    <reaction evidence="5">
        <text>4-fumarylacetoacetate + H2O = acetoacetate + fumarate + H(+)</text>
        <dbReference type="Rhea" id="RHEA:10244"/>
        <dbReference type="ChEBI" id="CHEBI:13705"/>
        <dbReference type="ChEBI" id="CHEBI:15377"/>
        <dbReference type="ChEBI" id="CHEBI:15378"/>
        <dbReference type="ChEBI" id="CHEBI:18034"/>
        <dbReference type="ChEBI" id="CHEBI:29806"/>
        <dbReference type="EC" id="3.7.1.2"/>
    </reaction>
</comment>
<protein>
    <recommendedName>
        <fullName evidence="5">Fumarylacetoacetase</fullName>
        <ecNumber evidence="5">3.7.1.2</ecNumber>
    </recommendedName>
    <alternativeName>
        <fullName evidence="5">Fumarylacetoacetate hydrolase</fullName>
    </alternativeName>
</protein>
<dbReference type="STRING" id="4781.A0A0P1AEE1"/>
<keyword evidence="5" id="KW-0828">Tyrosine catabolism</keyword>
<dbReference type="GO" id="GO:0004334">
    <property type="term" value="F:fumarylacetoacetase activity"/>
    <property type="evidence" value="ECO:0007669"/>
    <property type="project" value="UniProtKB-UniRule"/>
</dbReference>
<evidence type="ECO:0000313" key="8">
    <source>
        <dbReference type="Proteomes" id="UP000054928"/>
    </source>
</evidence>
<dbReference type="InterPro" id="IPR036663">
    <property type="entry name" value="Fumarylacetoacetase_C_sf"/>
</dbReference>
<keyword evidence="5" id="KW-0585">Phenylalanine catabolism</keyword>
<comment type="pathway">
    <text evidence="5">Amino-acid degradation; L-phenylalanine degradation; acetoacetate and fumarate from L-phenylalanine: step 6/6.</text>
</comment>
<comment type="cofactor">
    <cofactor evidence="5">
        <name>Mg(2+)</name>
        <dbReference type="ChEBI" id="CHEBI:18420"/>
    </cofactor>
    <cofactor evidence="5">
        <name>Ca(2+)</name>
        <dbReference type="ChEBI" id="CHEBI:29108"/>
    </cofactor>
</comment>
<dbReference type="AlphaFoldDB" id="A0A0P1AEE1"/>
<keyword evidence="1 4" id="KW-0479">Metal-binding</keyword>
<dbReference type="SUPFAM" id="SSF63433">
    <property type="entry name" value="Fumarylacetoacetate hydrolase, FAH, N-terminal domain"/>
    <property type="match status" value="1"/>
</dbReference>
<dbReference type="OMA" id="IADAYDY"/>
<keyword evidence="8" id="KW-1185">Reference proteome</keyword>
<dbReference type="SUPFAM" id="SSF56529">
    <property type="entry name" value="FAH"/>
    <property type="match status" value="1"/>
</dbReference>
<dbReference type="Proteomes" id="UP000054928">
    <property type="component" value="Unassembled WGS sequence"/>
</dbReference>
<dbReference type="Gene3D" id="2.30.30.230">
    <property type="entry name" value="Fumarylacetoacetase, N-terminal domain"/>
    <property type="match status" value="1"/>
</dbReference>
<dbReference type="EC" id="3.7.1.2" evidence="5"/>
<keyword evidence="5" id="KW-0460">Magnesium</keyword>
<dbReference type="GO" id="GO:0046872">
    <property type="term" value="F:metal ion binding"/>
    <property type="evidence" value="ECO:0007669"/>
    <property type="project" value="UniProtKB-UniRule"/>
</dbReference>
<organism evidence="7 8">
    <name type="scientific">Plasmopara halstedii</name>
    <name type="common">Downy mildew of sunflower</name>
    <dbReference type="NCBI Taxonomy" id="4781"/>
    <lineage>
        <taxon>Eukaryota</taxon>
        <taxon>Sar</taxon>
        <taxon>Stramenopiles</taxon>
        <taxon>Oomycota</taxon>
        <taxon>Peronosporomycetes</taxon>
        <taxon>Peronosporales</taxon>
        <taxon>Peronosporaceae</taxon>
        <taxon>Plasmopara</taxon>
    </lineage>
</organism>
<feature type="binding site" evidence="4">
    <location>
        <position position="108"/>
    </location>
    <ligand>
        <name>Ca(2+)</name>
        <dbReference type="ChEBI" id="CHEBI:29108"/>
    </ligand>
</feature>
<dbReference type="Gene3D" id="3.90.850.10">
    <property type="entry name" value="Fumarylacetoacetase-like, C-terminal domain"/>
    <property type="match status" value="1"/>
</dbReference>
<dbReference type="UniPathway" id="UPA00139">
    <property type="reaction ID" value="UER00341"/>
</dbReference>
<evidence type="ECO:0000256" key="1">
    <source>
        <dbReference type="ARBA" id="ARBA00022723"/>
    </source>
</evidence>
<sequence length="198" mass="22118">MSFISITPDNFPKKSVGVAIGEFVLDLAAIANEGYFQGFDASCFNESTLNKFMAQGPRAWALARATVQRLLSANEPKLRDDEVLWKRALIPAQNVCMHLPAEVGDYTDFFSSREHATNVGRMFRGEDNALQPYWLHLPVGYHGRSFSIIVSGTNVRRPCGQLQADKTDPSKGSVYGPCRVLDFELEMVRQTTLVNRSQ</sequence>
<dbReference type="RefSeq" id="XP_024575275.1">
    <property type="nucleotide sequence ID" value="XM_024724394.1"/>
</dbReference>
<accession>A0A0P1AEE1</accession>
<evidence type="ECO:0000256" key="4">
    <source>
        <dbReference type="PIRSR" id="PIRSR605959-3"/>
    </source>
</evidence>
<dbReference type="OrthoDB" id="9971669at2759"/>
<evidence type="ECO:0000313" key="7">
    <source>
        <dbReference type="EMBL" id="CEG38906.1"/>
    </source>
</evidence>
<feature type="binding site" evidence="3">
    <location>
        <position position="110"/>
    </location>
    <ligand>
        <name>substrate</name>
    </ligand>
</feature>
<evidence type="ECO:0000259" key="6">
    <source>
        <dbReference type="Pfam" id="PF09298"/>
    </source>
</evidence>